<dbReference type="Gramene" id="KCW80772">
    <property type="protein sequence ID" value="KCW80772"/>
    <property type="gene ID" value="EUGRSUZ_C02157"/>
</dbReference>
<gene>
    <name evidence="1" type="ORF">EUGRSUZ_C02157</name>
</gene>
<dbReference type="InParanoid" id="A0A059CQX0"/>
<dbReference type="AlphaFoldDB" id="A0A059CQX0"/>
<reference evidence="1" key="1">
    <citation type="submission" date="2013-07" db="EMBL/GenBank/DDBJ databases">
        <title>The genome of Eucalyptus grandis.</title>
        <authorList>
            <person name="Schmutz J."/>
            <person name="Hayes R."/>
            <person name="Myburg A."/>
            <person name="Tuskan G."/>
            <person name="Grattapaglia D."/>
            <person name="Rokhsar D.S."/>
        </authorList>
    </citation>
    <scope>NUCLEOTIDE SEQUENCE</scope>
    <source>
        <tissue evidence="1">Leaf extractions</tissue>
    </source>
</reference>
<dbReference type="EMBL" id="KK198755">
    <property type="protein sequence ID" value="KCW80772.1"/>
    <property type="molecule type" value="Genomic_DNA"/>
</dbReference>
<accession>A0A059CQX0</accession>
<protein>
    <submittedName>
        <fullName evidence="1">Uncharacterized protein</fullName>
    </submittedName>
</protein>
<proteinExistence type="predicted"/>
<name>A0A059CQX0_EUCGR</name>
<sequence length="137" mass="14441">MLILENHYIHPHSFLASLCSSFHLQENYPASRGGGGGGGRRGGGLVDAGALEDLGDDPALALAEGAGGVEADAVADVALVELVVGHELGGALHEAVVDLVVEEAVHRHHHRLLHLVRHHHPHHPLHLPLSLSLCDKP</sequence>
<organism evidence="1">
    <name type="scientific">Eucalyptus grandis</name>
    <name type="common">Flooded gum</name>
    <dbReference type="NCBI Taxonomy" id="71139"/>
    <lineage>
        <taxon>Eukaryota</taxon>
        <taxon>Viridiplantae</taxon>
        <taxon>Streptophyta</taxon>
        <taxon>Embryophyta</taxon>
        <taxon>Tracheophyta</taxon>
        <taxon>Spermatophyta</taxon>
        <taxon>Magnoliopsida</taxon>
        <taxon>eudicotyledons</taxon>
        <taxon>Gunneridae</taxon>
        <taxon>Pentapetalae</taxon>
        <taxon>rosids</taxon>
        <taxon>malvids</taxon>
        <taxon>Myrtales</taxon>
        <taxon>Myrtaceae</taxon>
        <taxon>Myrtoideae</taxon>
        <taxon>Eucalypteae</taxon>
        <taxon>Eucalyptus</taxon>
    </lineage>
</organism>
<evidence type="ECO:0000313" key="1">
    <source>
        <dbReference type="EMBL" id="KCW80772.1"/>
    </source>
</evidence>